<dbReference type="Pfam" id="PF03466">
    <property type="entry name" value="LysR_substrate"/>
    <property type="match status" value="1"/>
</dbReference>
<dbReference type="Pfam" id="PF00126">
    <property type="entry name" value="HTH_1"/>
    <property type="match status" value="1"/>
</dbReference>
<protein>
    <submittedName>
        <fullName evidence="7">LysR family transcriptional regulator</fullName>
    </submittedName>
</protein>
<dbReference type="Gene3D" id="3.40.190.290">
    <property type="match status" value="1"/>
</dbReference>
<dbReference type="Gene3D" id="1.10.10.10">
    <property type="entry name" value="Winged helix-like DNA-binding domain superfamily/Winged helix DNA-binding domain"/>
    <property type="match status" value="1"/>
</dbReference>
<comment type="caution">
    <text evidence="7">The sequence shown here is derived from an EMBL/GenBank/DDBJ whole genome shotgun (WGS) entry which is preliminary data.</text>
</comment>
<keyword evidence="2" id="KW-0805">Transcription regulation</keyword>
<evidence type="ECO:0000256" key="1">
    <source>
        <dbReference type="ARBA" id="ARBA00009437"/>
    </source>
</evidence>
<keyword evidence="5" id="KW-0804">Transcription</keyword>
<dbReference type="EMBL" id="LWBS01000326">
    <property type="protein sequence ID" value="OAP92561.1"/>
    <property type="molecule type" value="Genomic_DNA"/>
</dbReference>
<sequence length="332" mass="34790">MSSMHSNSFDIRQLEAFAAVMSAGSVTGAARLLGRSQPAVTRLIQDLEADIGYALLHRSGPRISPTARGLLFHAEVERHLASLAHIRERANAIGLDEPPSLTIAATPSLAAGVLPQAISAVAPDLIPRHLHVQALAAENVVQAVLARSADFGISSLPLEHPGLDVHWIAEASCVVALAANDPLANDDVVRLSDLAERRIITLANPYRLRHRIDEALERAGVAPQRMIDVNASLTALTMVRAGLGVAIVEPATVCGVPLEGIVMRVLDHTIPFLFGAISPAAMPLTPTVAAVIDAARAVALAMPGCRLHDAGGVEALADTVYGGSQMTEDVPS</sequence>
<evidence type="ECO:0000256" key="5">
    <source>
        <dbReference type="ARBA" id="ARBA00023163"/>
    </source>
</evidence>
<name>A0A179BN55_RHILE</name>
<feature type="domain" description="HTH lysR-type" evidence="6">
    <location>
        <begin position="9"/>
        <end position="66"/>
    </location>
</feature>
<accession>A0A179BN55</accession>
<dbReference type="PANTHER" id="PTHR30427">
    <property type="entry name" value="TRANSCRIPTIONAL ACTIVATOR PROTEIN LYSR"/>
    <property type="match status" value="1"/>
</dbReference>
<comment type="similarity">
    <text evidence="1">Belongs to the LysR transcriptional regulatory family.</text>
</comment>
<evidence type="ECO:0000256" key="4">
    <source>
        <dbReference type="ARBA" id="ARBA00023159"/>
    </source>
</evidence>
<dbReference type="InterPro" id="IPR005119">
    <property type="entry name" value="LysR_subst-bd"/>
</dbReference>
<keyword evidence="4" id="KW-0010">Activator</keyword>
<evidence type="ECO:0000259" key="6">
    <source>
        <dbReference type="PROSITE" id="PS50931"/>
    </source>
</evidence>
<dbReference type="SUPFAM" id="SSF46785">
    <property type="entry name" value="Winged helix' DNA-binding domain"/>
    <property type="match status" value="1"/>
</dbReference>
<dbReference type="PROSITE" id="PS50931">
    <property type="entry name" value="HTH_LYSR"/>
    <property type="match status" value="1"/>
</dbReference>
<dbReference type="GO" id="GO:0010628">
    <property type="term" value="P:positive regulation of gene expression"/>
    <property type="evidence" value="ECO:0007669"/>
    <property type="project" value="TreeGrafter"/>
</dbReference>
<dbReference type="InterPro" id="IPR000847">
    <property type="entry name" value="LysR_HTH_N"/>
</dbReference>
<organism evidence="7">
    <name type="scientific">Rhizobium leguminosarum</name>
    <dbReference type="NCBI Taxonomy" id="384"/>
    <lineage>
        <taxon>Bacteria</taxon>
        <taxon>Pseudomonadati</taxon>
        <taxon>Pseudomonadota</taxon>
        <taxon>Alphaproteobacteria</taxon>
        <taxon>Hyphomicrobiales</taxon>
        <taxon>Rhizobiaceae</taxon>
        <taxon>Rhizobium/Agrobacterium group</taxon>
        <taxon>Rhizobium</taxon>
    </lineage>
</organism>
<dbReference type="PANTHER" id="PTHR30427:SF1">
    <property type="entry name" value="TRANSCRIPTIONAL ACTIVATOR PROTEIN LYSR"/>
    <property type="match status" value="1"/>
</dbReference>
<evidence type="ECO:0000313" key="7">
    <source>
        <dbReference type="EMBL" id="OAP92561.1"/>
    </source>
</evidence>
<dbReference type="GO" id="GO:0043565">
    <property type="term" value="F:sequence-specific DNA binding"/>
    <property type="evidence" value="ECO:0007669"/>
    <property type="project" value="TreeGrafter"/>
</dbReference>
<dbReference type="GO" id="GO:0003700">
    <property type="term" value="F:DNA-binding transcription factor activity"/>
    <property type="evidence" value="ECO:0007669"/>
    <property type="project" value="InterPro"/>
</dbReference>
<dbReference type="SUPFAM" id="SSF53850">
    <property type="entry name" value="Periplasmic binding protein-like II"/>
    <property type="match status" value="1"/>
</dbReference>
<dbReference type="AlphaFoldDB" id="A0A179BN55"/>
<reference evidence="7" key="1">
    <citation type="submission" date="2016-04" db="EMBL/GenBank/DDBJ databases">
        <title>Fast-growing isolate from the root nodules of Vavilovia formosa.</title>
        <authorList>
            <person name="Kimeklis A."/>
            <person name="Safronova V."/>
            <person name="Belimov A."/>
            <person name="Andronov E."/>
        </authorList>
    </citation>
    <scope>NUCLEOTIDE SEQUENCE [LARGE SCALE GENOMIC DNA]</scope>
    <source>
        <strain evidence="7">Vaf-46</strain>
    </source>
</reference>
<dbReference type="InterPro" id="IPR036390">
    <property type="entry name" value="WH_DNA-bd_sf"/>
</dbReference>
<keyword evidence="3" id="KW-0238">DNA-binding</keyword>
<dbReference type="eggNOG" id="COG0583">
    <property type="taxonomic scope" value="Bacteria"/>
</dbReference>
<evidence type="ECO:0000256" key="3">
    <source>
        <dbReference type="ARBA" id="ARBA00023125"/>
    </source>
</evidence>
<gene>
    <name evidence="7" type="ORF">A4U53_26075</name>
</gene>
<proteinExistence type="inferred from homology"/>
<evidence type="ECO:0000256" key="2">
    <source>
        <dbReference type="ARBA" id="ARBA00023015"/>
    </source>
</evidence>
<dbReference type="InterPro" id="IPR036388">
    <property type="entry name" value="WH-like_DNA-bd_sf"/>
</dbReference>